<dbReference type="AlphaFoldDB" id="A0A1I2TG92"/>
<feature type="domain" description="Alpha-(1-&gt;3)-arabinofuranosyltransferase N-terminal GT-C" evidence="3">
    <location>
        <begin position="4"/>
        <end position="605"/>
    </location>
</feature>
<dbReference type="Pfam" id="PF11847">
    <property type="entry name" value="GT-C_AftD"/>
    <property type="match status" value="1"/>
</dbReference>
<accession>A0A1I2TG92</accession>
<proteinExistence type="predicted"/>
<evidence type="ECO:0000256" key="2">
    <source>
        <dbReference type="SAM" id="Phobius"/>
    </source>
</evidence>
<keyword evidence="2" id="KW-0472">Membrane</keyword>
<evidence type="ECO:0000313" key="4">
    <source>
        <dbReference type="EMBL" id="SFG62377.1"/>
    </source>
</evidence>
<evidence type="ECO:0000259" key="3">
    <source>
        <dbReference type="Pfam" id="PF11847"/>
    </source>
</evidence>
<feature type="transmembrane region" description="Helical" evidence="2">
    <location>
        <begin position="201"/>
        <end position="221"/>
    </location>
</feature>
<evidence type="ECO:0000256" key="1">
    <source>
        <dbReference type="SAM" id="MobiDB-lite"/>
    </source>
</evidence>
<gene>
    <name evidence="4" type="ORF">SAMN05660282_01407</name>
</gene>
<dbReference type="RefSeq" id="WP_092285856.1">
    <property type="nucleotide sequence ID" value="NZ_FOPJ01000008.1"/>
</dbReference>
<feature type="region of interest" description="Disordered" evidence="1">
    <location>
        <begin position="1067"/>
        <end position="1089"/>
    </location>
</feature>
<dbReference type="EMBL" id="FOPJ01000008">
    <property type="protein sequence ID" value="SFG62377.1"/>
    <property type="molecule type" value="Genomic_DNA"/>
</dbReference>
<dbReference type="Proteomes" id="UP000199065">
    <property type="component" value="Unassembled WGS sequence"/>
</dbReference>
<keyword evidence="2" id="KW-0812">Transmembrane</keyword>
<feature type="transmembrane region" description="Helical" evidence="2">
    <location>
        <begin position="376"/>
        <end position="395"/>
    </location>
</feature>
<evidence type="ECO:0000313" key="5">
    <source>
        <dbReference type="Proteomes" id="UP000199065"/>
    </source>
</evidence>
<dbReference type="GO" id="GO:0016740">
    <property type="term" value="F:transferase activity"/>
    <property type="evidence" value="ECO:0007669"/>
    <property type="project" value="UniProtKB-KW"/>
</dbReference>
<name>A0A1I2TG92_9CORY</name>
<keyword evidence="4" id="KW-0808">Transferase</keyword>
<keyword evidence="2" id="KW-1133">Transmembrane helix</keyword>
<dbReference type="InterPro" id="IPR021798">
    <property type="entry name" value="AftD_N"/>
</dbReference>
<feature type="transmembrane region" description="Helical" evidence="2">
    <location>
        <begin position="348"/>
        <end position="364"/>
    </location>
</feature>
<keyword evidence="5" id="KW-1185">Reference proteome</keyword>
<dbReference type="STRING" id="185761.SAMN05660282_01407"/>
<protein>
    <submittedName>
        <fullName evidence="4">Arabinofuranan 3-O-arabinosyltransferase</fullName>
    </submittedName>
</protein>
<reference evidence="4 5" key="1">
    <citation type="submission" date="2016-10" db="EMBL/GenBank/DDBJ databases">
        <authorList>
            <person name="de Groot N.N."/>
        </authorList>
    </citation>
    <scope>NUCLEOTIDE SEQUENCE [LARGE SCALE GENOMIC DNA]</scope>
    <source>
        <strain>J11</strain>
        <strain evidence="5">PG 39</strain>
    </source>
</reference>
<dbReference type="OrthoDB" id="5242711at2"/>
<feature type="transmembrane region" description="Helical" evidence="2">
    <location>
        <begin position="939"/>
        <end position="960"/>
    </location>
</feature>
<feature type="transmembrane region" description="Helical" evidence="2">
    <location>
        <begin position="981"/>
        <end position="1010"/>
    </location>
</feature>
<organism evidence="4 5">
    <name type="scientific">Corynebacterium spheniscorum</name>
    <dbReference type="NCBI Taxonomy" id="185761"/>
    <lineage>
        <taxon>Bacteria</taxon>
        <taxon>Bacillati</taxon>
        <taxon>Actinomycetota</taxon>
        <taxon>Actinomycetes</taxon>
        <taxon>Mycobacteriales</taxon>
        <taxon>Corynebacteriaceae</taxon>
        <taxon>Corynebacterium</taxon>
    </lineage>
</organism>
<sequence>MGCFLFAQTPLRNLSADTKYDLSVNPGGFLAGAMHPWSDLFPLGQLQNQAYGYLFPQGLFFLLTHPLPPDIAQRLWWLLVCAVGWSGMFKLALALSPRPRTYLFPVLAATAFALSPRTLSTLSTISSETWPVMLAPWVILGTLSITEAQRSMARALAASVIPVALMGAVNATATLAACTPAACWLLASWWRARGLRGRRRIAVFAAAWLLGCALVSLWWIIPLLVLGHYAPPFIEFIESAYVTTRWLNLPEILRGTTSWAPFVDIERSAGNLLVSEPIFIILSLLFVAVGLAGLAYRVRMSRDPRLLLMLGVGLIILGAAHGPFGEYYQSLLDGPLAFARNLHKFDPLVRIPLCLGLSFFGATATSRSQRRSSASALAIVLVASLSAPLWSLRLLPEGNYSQVPAEWQATAEYLNTHAQDTRTLIWPPTNFARQSWGWTRDEPLQPLLEVPWVVRDAVPLVPPETIRQLDGLMVLVEENPKAAAKVLPNMGIGAVVIRHDLVLPPAPEGQEDAKEISRKVATALAALPVEHQRFGQIADVFLLDPQADMQLVEGETLRVAGGGEVLPWLAAATGTPLSGTQLVAASDNPTVLTDTPQNTGRNYGQNPRTLYGRGPLSAPQLAGEEHQGVHNRLPDYPSAGTRSVLINKGGSVRAGSAASQPDSFGGAQAAHSVAAAVDGQPDTAWFPAPGTPPEKRWIELEWEGDDDLVELSIRPTADTQVRISRGEETLQRDLKGEETTTVRMAGSGTRVRVELSEAGVGISTIAIQNHPITQILQLPEAPPSVRAFFFQDALPQVGTLRREFTLQRPMRLQVHSEECAPITIDQETTSCGEIKLQPGTHELHAQASWVLLQEEGFHFPTAHTQHITPGEHIAASNTDRILLTKRAFNPGSYATLGDPLSANPLTAISVDGGFQGFLLPAGHSGTLELGFSGQRPYQMGLALGAVLGLLTLIACLFILIRTPRYTPRYAPPLSTHQGLDLWVSPLLVLILGVIGGWPGLLIGLLTLGILRFTLINPPQLIASTTTIAALWLSHSPWPQAHYAGDEPITTWLLLLALSALFLSAPQKSTDSAPPQLTRRGIPPHPHTAA</sequence>
<feature type="transmembrane region" description="Helical" evidence="2">
    <location>
        <begin position="160"/>
        <end position="189"/>
    </location>
</feature>
<feature type="transmembrane region" description="Helical" evidence="2">
    <location>
        <begin position="308"/>
        <end position="328"/>
    </location>
</feature>
<feature type="transmembrane region" description="Helical" evidence="2">
    <location>
        <begin position="278"/>
        <end position="296"/>
    </location>
</feature>